<dbReference type="EMBL" id="JANIIK010000120">
    <property type="protein sequence ID" value="KAJ3583997.1"/>
    <property type="molecule type" value="Genomic_DNA"/>
</dbReference>
<feature type="compositionally biased region" description="Pro residues" evidence="1">
    <location>
        <begin position="140"/>
        <end position="151"/>
    </location>
</feature>
<evidence type="ECO:0000256" key="1">
    <source>
        <dbReference type="SAM" id="MobiDB-lite"/>
    </source>
</evidence>
<organism evidence="2 3">
    <name type="scientific">Muraenolepis orangiensis</name>
    <name type="common">Patagonian moray cod</name>
    <dbReference type="NCBI Taxonomy" id="630683"/>
    <lineage>
        <taxon>Eukaryota</taxon>
        <taxon>Metazoa</taxon>
        <taxon>Chordata</taxon>
        <taxon>Craniata</taxon>
        <taxon>Vertebrata</taxon>
        <taxon>Euteleostomi</taxon>
        <taxon>Actinopterygii</taxon>
        <taxon>Neopterygii</taxon>
        <taxon>Teleostei</taxon>
        <taxon>Neoteleostei</taxon>
        <taxon>Acanthomorphata</taxon>
        <taxon>Zeiogadaria</taxon>
        <taxon>Gadariae</taxon>
        <taxon>Gadiformes</taxon>
        <taxon>Muraenolepidoidei</taxon>
        <taxon>Muraenolepididae</taxon>
        <taxon>Muraenolepis</taxon>
    </lineage>
</organism>
<comment type="caution">
    <text evidence="2">The sequence shown here is derived from an EMBL/GenBank/DDBJ whole genome shotgun (WGS) entry which is preliminary data.</text>
</comment>
<gene>
    <name evidence="2" type="ORF">NHX12_015494</name>
</gene>
<feature type="compositionally biased region" description="Polar residues" evidence="1">
    <location>
        <begin position="42"/>
        <end position="52"/>
    </location>
</feature>
<sequence>MKGLSGGRPAQLQLTSAASAHTCGLADCERSLDHHLHHGESRSPSYLLSPTESCPLDGHHRRSPRSSIHSECMVMPVSVSATDHSLSSSTFPRMHYGSAPRDGGGGGAANPTASPPTCWTSLRSRCRCTATASTRCSTSAPPPPPPPPPPPEPHEPRPHTPPVHSVQRLFTKSHSLPSVPVSSDDNLDSDSTYRTPSVMSRHPPEHLSHCYPLDAVQAHLAGDLTLKTSRSNNDGKCSACDGVAMS</sequence>
<evidence type="ECO:0000313" key="2">
    <source>
        <dbReference type="EMBL" id="KAJ3583997.1"/>
    </source>
</evidence>
<evidence type="ECO:0000313" key="3">
    <source>
        <dbReference type="Proteomes" id="UP001148018"/>
    </source>
</evidence>
<feature type="region of interest" description="Disordered" evidence="1">
    <location>
        <begin position="39"/>
        <end position="69"/>
    </location>
</feature>
<feature type="region of interest" description="Disordered" evidence="1">
    <location>
        <begin position="133"/>
        <end position="207"/>
    </location>
</feature>
<feature type="compositionally biased region" description="Polar residues" evidence="1">
    <location>
        <begin position="168"/>
        <end position="198"/>
    </location>
</feature>
<name>A0A9Q0DCB6_9TELE</name>
<feature type="region of interest" description="Disordered" evidence="1">
    <location>
        <begin position="83"/>
        <end position="116"/>
    </location>
</feature>
<keyword evidence="3" id="KW-1185">Reference proteome</keyword>
<dbReference type="Proteomes" id="UP001148018">
    <property type="component" value="Unassembled WGS sequence"/>
</dbReference>
<dbReference type="OrthoDB" id="10036956at2759"/>
<proteinExistence type="predicted"/>
<protein>
    <submittedName>
        <fullName evidence="2">Uncharacterized protein</fullName>
    </submittedName>
</protein>
<dbReference type="AlphaFoldDB" id="A0A9Q0DCB6"/>
<reference evidence="2" key="1">
    <citation type="submission" date="2022-07" db="EMBL/GenBank/DDBJ databases">
        <title>Chromosome-level genome of Muraenolepis orangiensis.</title>
        <authorList>
            <person name="Kim J."/>
        </authorList>
    </citation>
    <scope>NUCLEOTIDE SEQUENCE</scope>
    <source>
        <strain evidence="2">KU_S4_2022</strain>
        <tissue evidence="2">Muscle</tissue>
    </source>
</reference>
<dbReference type="PRINTS" id="PR00049">
    <property type="entry name" value="WILMSTUMOUR"/>
</dbReference>
<accession>A0A9Q0DCB6</accession>